<evidence type="ECO:0000256" key="4">
    <source>
        <dbReference type="SAM" id="Phobius"/>
    </source>
</evidence>
<reference evidence="6 7" key="1">
    <citation type="journal article" date="2015" name="Antonie Van Leeuwenhoek">
        <title>Streptomyces klenkii sp. nov., isolated from deep marine sediment.</title>
        <authorList>
            <person name="Veyisoglu A."/>
            <person name="Sahin N."/>
        </authorList>
    </citation>
    <scope>NUCLEOTIDE SEQUENCE [LARGE SCALE GENOMIC DNA]</scope>
    <source>
        <strain evidence="6 7">KCTC 29202</strain>
    </source>
</reference>
<evidence type="ECO:0000256" key="3">
    <source>
        <dbReference type="SAM" id="MobiDB-lite"/>
    </source>
</evidence>
<dbReference type="Proteomes" id="UP000270343">
    <property type="component" value="Unassembled WGS sequence"/>
</dbReference>
<feature type="compositionally biased region" description="Basic and acidic residues" evidence="3">
    <location>
        <begin position="1"/>
        <end position="17"/>
    </location>
</feature>
<gene>
    <name evidence="6" type="ORF">D7231_30990</name>
</gene>
<evidence type="ECO:0000259" key="5">
    <source>
        <dbReference type="Pfam" id="PF13490"/>
    </source>
</evidence>
<sequence>MNRPAPDRGQHERDEQHTAVGAYALGVLDEADAARFEEHLADCPECAAELDGLMDLTPLLAELKESTPGLDSPRPEEALVPRPDPALLGRLLGRVAAGRRARRTRRLCLVAAAAALIVAGPLVGAAVFPEEAPDHSTASAAQQMYEDGEKIGAVDPATKVDATVSLQEKPWGTHVALRLAHVRGPLTCDLVAVGKNGERQTVTTWAVPPGGYGLDATDATGAAGKADTGSKWGKEPLYTHGGAALNRNDISRFEVRTLDGKLLATVKV</sequence>
<dbReference type="EMBL" id="RBAM01000021">
    <property type="protein sequence ID" value="RKN62737.1"/>
    <property type="molecule type" value="Genomic_DNA"/>
</dbReference>
<keyword evidence="7" id="KW-1185">Reference proteome</keyword>
<evidence type="ECO:0000256" key="1">
    <source>
        <dbReference type="ARBA" id="ARBA00023015"/>
    </source>
</evidence>
<comment type="caution">
    <text evidence="6">The sequence shown here is derived from an EMBL/GenBank/DDBJ whole genome shotgun (WGS) entry which is preliminary data.</text>
</comment>
<name>A0A3B0ATL5_9ACTN</name>
<dbReference type="OrthoDB" id="5185837at2"/>
<feature type="domain" description="Putative zinc-finger" evidence="5">
    <location>
        <begin position="19"/>
        <end position="47"/>
    </location>
</feature>
<keyword evidence="4" id="KW-1133">Transmembrane helix</keyword>
<dbReference type="InterPro" id="IPR041916">
    <property type="entry name" value="Anti_sigma_zinc_sf"/>
</dbReference>
<proteinExistence type="predicted"/>
<dbReference type="Gene3D" id="1.10.10.1320">
    <property type="entry name" value="Anti-sigma factor, zinc-finger domain"/>
    <property type="match status" value="1"/>
</dbReference>
<protein>
    <recommendedName>
        <fullName evidence="5">Putative zinc-finger domain-containing protein</fullName>
    </recommendedName>
</protein>
<organism evidence="6 7">
    <name type="scientific">Streptomyces klenkii</name>
    <dbReference type="NCBI Taxonomy" id="1420899"/>
    <lineage>
        <taxon>Bacteria</taxon>
        <taxon>Bacillati</taxon>
        <taxon>Actinomycetota</taxon>
        <taxon>Actinomycetes</taxon>
        <taxon>Kitasatosporales</taxon>
        <taxon>Streptomycetaceae</taxon>
        <taxon>Streptomyces</taxon>
    </lineage>
</organism>
<feature type="region of interest" description="Disordered" evidence="3">
    <location>
        <begin position="1"/>
        <end position="20"/>
    </location>
</feature>
<dbReference type="AlphaFoldDB" id="A0A3B0ATL5"/>
<accession>A0A3B0ATL5</accession>
<keyword evidence="4" id="KW-0812">Transmembrane</keyword>
<evidence type="ECO:0000256" key="2">
    <source>
        <dbReference type="ARBA" id="ARBA00023163"/>
    </source>
</evidence>
<keyword evidence="1" id="KW-0805">Transcription regulation</keyword>
<keyword evidence="2" id="KW-0804">Transcription</keyword>
<dbReference type="Pfam" id="PF13490">
    <property type="entry name" value="zf-HC2"/>
    <property type="match status" value="1"/>
</dbReference>
<dbReference type="InterPro" id="IPR027383">
    <property type="entry name" value="Znf_put"/>
</dbReference>
<evidence type="ECO:0000313" key="7">
    <source>
        <dbReference type="Proteomes" id="UP000270343"/>
    </source>
</evidence>
<keyword evidence="4" id="KW-0472">Membrane</keyword>
<feature type="transmembrane region" description="Helical" evidence="4">
    <location>
        <begin position="107"/>
        <end position="128"/>
    </location>
</feature>
<evidence type="ECO:0000313" key="6">
    <source>
        <dbReference type="EMBL" id="RKN62737.1"/>
    </source>
</evidence>
<dbReference type="RefSeq" id="WP_120758987.1">
    <property type="nucleotide sequence ID" value="NZ_RBAM01000021.1"/>
</dbReference>